<name>A0ABN0D5M0_9LACO</name>
<organism evidence="1 2">
    <name type="scientific">Limosilactobacillus oris F0423</name>
    <dbReference type="NCBI Taxonomy" id="944562"/>
    <lineage>
        <taxon>Bacteria</taxon>
        <taxon>Bacillati</taxon>
        <taxon>Bacillota</taxon>
        <taxon>Bacilli</taxon>
        <taxon>Lactobacillales</taxon>
        <taxon>Lactobacillaceae</taxon>
        <taxon>Limosilactobacillus</taxon>
    </lineage>
</organism>
<dbReference type="RefSeq" id="WP_003715425.1">
    <property type="nucleotide sequence ID" value="NZ_AFTL01000012.1"/>
</dbReference>
<dbReference type="Proteomes" id="UP000006035">
    <property type="component" value="Unassembled WGS sequence"/>
</dbReference>
<evidence type="ECO:0008006" key="3">
    <source>
        <dbReference type="Google" id="ProtNLM"/>
    </source>
</evidence>
<protein>
    <recommendedName>
        <fullName evidence="3">Glycosyltransferase</fullName>
    </recommendedName>
</protein>
<dbReference type="NCBIfam" id="TIGR04282">
    <property type="entry name" value="glyco_like_cofC"/>
    <property type="match status" value="1"/>
</dbReference>
<comment type="caution">
    <text evidence="1">The sequence shown here is derived from an EMBL/GenBank/DDBJ whole genome shotgun (WGS) entry which is preliminary data.</text>
</comment>
<evidence type="ECO:0000313" key="1">
    <source>
        <dbReference type="EMBL" id="EGS37401.1"/>
    </source>
</evidence>
<dbReference type="InterPro" id="IPR018641">
    <property type="entry name" value="Trfase_1_rSAM/seldom-assoc"/>
</dbReference>
<sequence>MKNNQAYIIFTRIPTPGKCKTRLIPTYSGQEASDLQGDLLADLLASVANLPAAGIDVFVAYSDEQDPTNFLDSLPDTVQAFAQHGENIGERMNNAMATVFAAGYQEVVLTGSDLPELTAQTIQRAFAVMKEIVIGPSADGGYYLIGAQRGVDLAPLFTAQIDWGQSTVLQSTLRAITRHDVQFLDAQLDVDTPDDLERVKQHLDHHNQQFQYWFTEEEK</sequence>
<accession>A0ABN0D5M0</accession>
<dbReference type="Pfam" id="PF09837">
    <property type="entry name" value="DUF2064"/>
    <property type="match status" value="1"/>
</dbReference>
<reference evidence="1 2" key="1">
    <citation type="submission" date="2011-05" db="EMBL/GenBank/DDBJ databases">
        <authorList>
            <person name="Durkin A.S."/>
            <person name="Kim M."/>
            <person name="Radune D."/>
            <person name="Hostetler J."/>
            <person name="Torralba M."/>
            <person name="Gillis M."/>
            <person name="Methe B."/>
            <person name="Sutton G."/>
            <person name="Nelson K.E."/>
        </authorList>
    </citation>
    <scope>NUCLEOTIDE SEQUENCE [LARGE SCALE GENOMIC DNA]</scope>
    <source>
        <strain evidence="1 2">F0423</strain>
    </source>
</reference>
<gene>
    <name evidence="1" type="ORF">HMPREF9102_1391</name>
</gene>
<dbReference type="InterPro" id="IPR029044">
    <property type="entry name" value="Nucleotide-diphossugar_trans"/>
</dbReference>
<dbReference type="EMBL" id="AFTL01000012">
    <property type="protein sequence ID" value="EGS37401.1"/>
    <property type="molecule type" value="Genomic_DNA"/>
</dbReference>
<keyword evidence="2" id="KW-1185">Reference proteome</keyword>
<dbReference type="PANTHER" id="PTHR36529">
    <property type="entry name" value="SLL1095 PROTEIN"/>
    <property type="match status" value="1"/>
</dbReference>
<proteinExistence type="predicted"/>
<dbReference type="Gene3D" id="3.90.550.10">
    <property type="entry name" value="Spore Coat Polysaccharide Biosynthesis Protein SpsA, Chain A"/>
    <property type="match status" value="1"/>
</dbReference>
<dbReference type="SUPFAM" id="SSF53448">
    <property type="entry name" value="Nucleotide-diphospho-sugar transferases"/>
    <property type="match status" value="1"/>
</dbReference>
<dbReference type="PANTHER" id="PTHR36529:SF1">
    <property type="entry name" value="GLYCOSYLTRANSFERASE"/>
    <property type="match status" value="1"/>
</dbReference>
<evidence type="ECO:0000313" key="2">
    <source>
        <dbReference type="Proteomes" id="UP000006035"/>
    </source>
</evidence>